<dbReference type="KEGG" id="lrz:BJI69_10225"/>
<dbReference type="Pfam" id="PF09834">
    <property type="entry name" value="DUF2061"/>
    <property type="match status" value="1"/>
</dbReference>
<dbReference type="InterPro" id="IPR018638">
    <property type="entry name" value="DUF2061_membrane"/>
</dbReference>
<evidence type="ECO:0000259" key="1">
    <source>
        <dbReference type="Pfam" id="PF09834"/>
    </source>
</evidence>
<organism evidence="2 3">
    <name type="scientific">Luteibacter rhizovicinus DSM 16549</name>
    <dbReference type="NCBI Taxonomy" id="1440763"/>
    <lineage>
        <taxon>Bacteria</taxon>
        <taxon>Pseudomonadati</taxon>
        <taxon>Pseudomonadota</taxon>
        <taxon>Gammaproteobacteria</taxon>
        <taxon>Lysobacterales</taxon>
        <taxon>Rhodanobacteraceae</taxon>
        <taxon>Luteibacter</taxon>
    </lineage>
</organism>
<accession>A0A0G9HAL8</accession>
<feature type="domain" description="DUF2061" evidence="1">
    <location>
        <begin position="2"/>
        <end position="38"/>
    </location>
</feature>
<proteinExistence type="predicted"/>
<evidence type="ECO:0000313" key="2">
    <source>
        <dbReference type="EMBL" id="APG04232.1"/>
    </source>
</evidence>
<protein>
    <recommendedName>
        <fullName evidence="1">DUF2061 domain-containing protein</fullName>
    </recommendedName>
</protein>
<gene>
    <name evidence="2" type="ORF">BJI69_10225</name>
</gene>
<dbReference type="STRING" id="1440763.BJI69_10225"/>
<dbReference type="Proteomes" id="UP000182987">
    <property type="component" value="Chromosome"/>
</dbReference>
<reference evidence="3" key="1">
    <citation type="submission" date="2016-09" db="EMBL/GenBank/DDBJ databases">
        <authorList>
            <person name="Lysoe E."/>
        </authorList>
    </citation>
    <scope>NUCLEOTIDE SEQUENCE [LARGE SCALE GENOMIC DNA]</scope>
    <source>
        <strain evidence="3">LJ96T</strain>
    </source>
</reference>
<name>A0A0G9HAL8_9GAMM</name>
<dbReference type="OrthoDB" id="9133582at2"/>
<dbReference type="EMBL" id="CP017480">
    <property type="protein sequence ID" value="APG04232.1"/>
    <property type="molecule type" value="Genomic_DNA"/>
</dbReference>
<sequence length="60" mass="6412">MARKIKYAATHFSIAFSMSYAVNQNVALSALVGIAEPLAFAFGREVARETRNGLQLAPAA</sequence>
<keyword evidence="3" id="KW-1185">Reference proteome</keyword>
<dbReference type="RefSeq" id="WP_046967891.1">
    <property type="nucleotide sequence ID" value="NZ_CP017480.1"/>
</dbReference>
<dbReference type="AlphaFoldDB" id="A0A0G9HAL8"/>
<evidence type="ECO:0000313" key="3">
    <source>
        <dbReference type="Proteomes" id="UP000182987"/>
    </source>
</evidence>